<accession>A0A5A7SUG9</accession>
<evidence type="ECO:0000313" key="1">
    <source>
        <dbReference type="EMBL" id="KAA0034842.1"/>
    </source>
</evidence>
<dbReference type="AlphaFoldDB" id="A0A5A7SUG9"/>
<dbReference type="Proteomes" id="UP000321393">
    <property type="component" value="Unassembled WGS sequence"/>
</dbReference>
<comment type="caution">
    <text evidence="1">The sequence shown here is derived from an EMBL/GenBank/DDBJ whole genome shotgun (WGS) entry which is preliminary data.</text>
</comment>
<proteinExistence type="predicted"/>
<dbReference type="EMBL" id="SSTE01020415">
    <property type="protein sequence ID" value="KAA0034842.1"/>
    <property type="molecule type" value="Genomic_DNA"/>
</dbReference>
<organism evidence="1 2">
    <name type="scientific">Cucumis melo var. makuwa</name>
    <name type="common">Oriental melon</name>
    <dbReference type="NCBI Taxonomy" id="1194695"/>
    <lineage>
        <taxon>Eukaryota</taxon>
        <taxon>Viridiplantae</taxon>
        <taxon>Streptophyta</taxon>
        <taxon>Embryophyta</taxon>
        <taxon>Tracheophyta</taxon>
        <taxon>Spermatophyta</taxon>
        <taxon>Magnoliopsida</taxon>
        <taxon>eudicotyledons</taxon>
        <taxon>Gunneridae</taxon>
        <taxon>Pentapetalae</taxon>
        <taxon>rosids</taxon>
        <taxon>fabids</taxon>
        <taxon>Cucurbitales</taxon>
        <taxon>Cucurbitaceae</taxon>
        <taxon>Benincaseae</taxon>
        <taxon>Cucumis</taxon>
    </lineage>
</organism>
<sequence length="131" mass="15291">MEGCYGSRVVLFIEESDMVIDVTTTFLRGDLEEVIYMAQPKGYEEFHRNSYDACAYWKLSQKGIVINQHCWKVSQMQIMMQILIKEGPYQVTFFTCMELIPIIHCDSQSAIHLAKNPSNHERSKHIDVKFH</sequence>
<dbReference type="OrthoDB" id="418237at2759"/>
<reference evidence="1 2" key="1">
    <citation type="submission" date="2019-08" db="EMBL/GenBank/DDBJ databases">
        <title>Draft genome sequences of two oriental melons (Cucumis melo L. var makuwa).</title>
        <authorList>
            <person name="Kwon S.-Y."/>
        </authorList>
    </citation>
    <scope>NUCLEOTIDE SEQUENCE [LARGE SCALE GENOMIC DNA]</scope>
    <source>
        <strain evidence="2">cv. SW 3</strain>
        <tissue evidence="1">Leaf</tissue>
    </source>
</reference>
<name>A0A5A7SUG9_CUCMM</name>
<evidence type="ECO:0000313" key="2">
    <source>
        <dbReference type="Proteomes" id="UP000321393"/>
    </source>
</evidence>
<gene>
    <name evidence="1" type="ORF">E6C27_scaffold43219G00030</name>
</gene>
<protein>
    <submittedName>
        <fullName evidence="1">Retrovirus-related Pol polyprotein from transposon TNT 1-94</fullName>
    </submittedName>
</protein>